<evidence type="ECO:0000313" key="2">
    <source>
        <dbReference type="EMBL" id="CAI3999546.1"/>
    </source>
</evidence>
<keyword evidence="4" id="KW-1185">Reference proteome</keyword>
<organism evidence="2">
    <name type="scientific">Cladocopium goreaui</name>
    <dbReference type="NCBI Taxonomy" id="2562237"/>
    <lineage>
        <taxon>Eukaryota</taxon>
        <taxon>Sar</taxon>
        <taxon>Alveolata</taxon>
        <taxon>Dinophyceae</taxon>
        <taxon>Suessiales</taxon>
        <taxon>Symbiodiniaceae</taxon>
        <taxon>Cladocopium</taxon>
    </lineage>
</organism>
<dbReference type="Proteomes" id="UP001152797">
    <property type="component" value="Unassembled WGS sequence"/>
</dbReference>
<dbReference type="OrthoDB" id="547314at2759"/>
<dbReference type="AlphaFoldDB" id="A0A9P1G4S0"/>
<feature type="transmembrane region" description="Helical" evidence="1">
    <location>
        <begin position="330"/>
        <end position="350"/>
    </location>
</feature>
<gene>
    <name evidence="2" type="ORF">C1SCF055_LOCUS25734</name>
</gene>
<keyword evidence="1" id="KW-0812">Transmembrane</keyword>
<dbReference type="EMBL" id="CAMXCT020002646">
    <property type="protein sequence ID" value="CAL1152921.1"/>
    <property type="molecule type" value="Genomic_DNA"/>
</dbReference>
<keyword evidence="1" id="KW-0472">Membrane</keyword>
<comment type="caution">
    <text evidence="2">The sequence shown here is derived from an EMBL/GenBank/DDBJ whole genome shotgun (WGS) entry which is preliminary data.</text>
</comment>
<protein>
    <submittedName>
        <fullName evidence="2">Uncharacterized protein</fullName>
    </submittedName>
</protein>
<proteinExistence type="predicted"/>
<feature type="transmembrane region" description="Helical" evidence="1">
    <location>
        <begin position="243"/>
        <end position="261"/>
    </location>
</feature>
<accession>A0A9P1G4S0</accession>
<reference evidence="3 4" key="2">
    <citation type="submission" date="2024-05" db="EMBL/GenBank/DDBJ databases">
        <authorList>
            <person name="Chen Y."/>
            <person name="Shah S."/>
            <person name="Dougan E. K."/>
            <person name="Thang M."/>
            <person name="Chan C."/>
        </authorList>
    </citation>
    <scope>NUCLEOTIDE SEQUENCE [LARGE SCALE GENOMIC DNA]</scope>
</reference>
<sequence>MFSQPKDEAEHGRDPDLVSNWLALNQPLLARTLKACQQFHANVYARNCDKVIAAKAFQYRNLRLGQRAGFLQESWHICSFNKNAIAEGWGLRDEDLQIKAIATKAHCTADAEIWKGNCRLCEVQFKRYSDAKATARAFANPKYEGMLKVGPMDQVSGEGSFEASINCEGVSSDPCTRMELDEMAARGSKGEGSQGYLRRFDVSTVSTTLILDLGLCAVKSAFTLTLLLLVQHFSHPRNRRKRLSLWPVCLGSAASVLLGLAQHAAEGAGSGRGSTAVAVAVALGSCGRSIVDARGAFRKHGASLGTLLPSSCELITALLFASSGEFRKTLSSSFCAWIFFSTGSVALFALRCHCVRRHCDLWAEEFFVEHSAVVQGPALHDGQH</sequence>
<dbReference type="EMBL" id="CAMXCT010002646">
    <property type="protein sequence ID" value="CAI3999546.1"/>
    <property type="molecule type" value="Genomic_DNA"/>
</dbReference>
<name>A0A9P1G4S0_9DINO</name>
<evidence type="ECO:0000313" key="4">
    <source>
        <dbReference type="Proteomes" id="UP001152797"/>
    </source>
</evidence>
<feature type="transmembrane region" description="Helical" evidence="1">
    <location>
        <begin position="209"/>
        <end position="231"/>
    </location>
</feature>
<evidence type="ECO:0000256" key="1">
    <source>
        <dbReference type="SAM" id="Phobius"/>
    </source>
</evidence>
<reference evidence="2" key="1">
    <citation type="submission" date="2022-10" db="EMBL/GenBank/DDBJ databases">
        <authorList>
            <person name="Chen Y."/>
            <person name="Dougan E. K."/>
            <person name="Chan C."/>
            <person name="Rhodes N."/>
            <person name="Thang M."/>
        </authorList>
    </citation>
    <scope>NUCLEOTIDE SEQUENCE</scope>
</reference>
<dbReference type="EMBL" id="CAMXCT030002646">
    <property type="protein sequence ID" value="CAL4786858.1"/>
    <property type="molecule type" value="Genomic_DNA"/>
</dbReference>
<keyword evidence="1" id="KW-1133">Transmembrane helix</keyword>
<evidence type="ECO:0000313" key="3">
    <source>
        <dbReference type="EMBL" id="CAL4786858.1"/>
    </source>
</evidence>